<dbReference type="InterPro" id="IPR041664">
    <property type="entry name" value="AAA_16"/>
</dbReference>
<dbReference type="Gene3D" id="3.30.565.10">
    <property type="entry name" value="Histidine kinase-like ATPase, C-terminal domain"/>
    <property type="match status" value="1"/>
</dbReference>
<sequence length="2234" mass="253158">MPDKQDNKAKLKHKSFSRRASSGNFDINYDTFELKIPNYVFAKPIELSGAGSLIAISLGKRQVYNQPVLAKISPHLIRIEREYYLTKRLHPICPKHIPNAVEYVSLAQDGLAALLYTDIQPNDYLFFREYYHSLYSISTLPNNTSIWRSCECHSQCKPLSLDMFLKFAIECCSALQFLHESSIVHGELRPSSFHCRLNVESDKPEIKIWNFGGGLKSYEDLLLTRWRSIMTDNSQTSQDNSGSSQHNHRLYSTKEFQYSLAYISPEQTGRTSNALDHRTDLYSLGILFFELLTSRAPFEGTAMDIIESILSKNVPLVHTIRKDIPPVISLIIDKLTRKAVDERYASAYGLKRDLLECQRRLKDQTEALIFFPLGQKDVNPVFKVADGIYGREKEQEIIHSIVERVSTLHQQESAKKEVKKINRAGCEIIVLKGPGGIGKSTLASMIHNQARPAGYTATAKFDRNQKSPYNGLLHCLSSILKQLLTEPESVVKEFYKDLKDNLGPQFPNVRLLVGKVPELKPILYGYKEKMRPVDDDALSSILNTEIRFHSVFLNIIKIIARRKMTTLCLDDLQEAGNDTYNEPSIRLISALILSQTTMLIILTFRDGSETPQTVIDMLKSCQERPITTIQLNPIPKSAIQELVRHTFYGGYDKDQLDTTRPLADLISTWTRGNPFYAKQFLKIMKRKGDIWFDWSDKSWKFRLDNIKHHDIFDIRQLVSHLKSLDKSTQLLLMWASLMGHVFNFSKIKVLLEFDAMGGLQTALSEGIIQYKAGDDFCFVHDRYCQAASMLITSEQQREEMHFKIGQILMSENEEDEEESDGRVYWVADHLLKSANLLQSSRKTRRYRKVLSKAGHEATLSGALQIATAYYDCAISLLPKEKWQDGPDTSFEETLNLSMRLLELMNDSNTDITRREEMIDEILTHTENRPYERAQIWRMQARACFQNTNYRQGVDIILKGLRELNITIDEKAADFYEQIKTIVNNIGFDTLVNRSEYCTDPKQSAIMLLLNEGCTGAYLIDPALADCFGLKICELSLKSGYTSSSGGGFIWAGCAAARKSEFSFAAELGKFGLSVAERYAGNSEIARAIIIHHTMLAQWAGVPLQTYAEQFQKAYAHAVTDGDKLFSSLALFHVAVTYYWTSRNLSDIHWHLKKSMDTSKRTGIRDVTLLNISLWRSILVFQGRTDSVVDPDTMMNESENFDEISYVNDLETQGLGNALTWHYGFKMILLFHFGFFREAVETGEKIFDDSAGQIVYRHIGIAMYYHSLSLIECMREPELDPETREKYKLRLEGYKEKLGIMAAHSYVNYGLYYKILCAQISTLDNDLQATLAFYNRAIEHAQADNWASVLGFIHELMTHHYMRCQLDMIAIPSLTKSIDYYRQWGAFGKIQYLQKMYGHLLEPMSIKRRDCEVQTEDVIVGFTTNVAEGNIWENHSDETATDPSLRDVILNNDDITVSAEGEEISETTLLSLDMVDLTSIIKSTQVISNEMNSFDELLKKMIGIIMSNSGAESGAIIVKERQLCIAAYSTRSCCETYDPPLPLEDYKSISASIVNYVIHTHSVLFIPNVEDDSRFVTNITKSAVMCMPILHKNTLVGVLYLQANINTFTHKHLNVLTLLCDQIGISITNALLFKSLQKATETNAQMIESQLKALEEAKASREQALRATQMKSNFLANMSHELRTPFSGFYGMISLLSETRLDAEQREFVSIAKQSCEMLLHIIDDLLDFSKLEAHNVKLHYGLFYVEDIIADRLELLITLAANKNVELSYYIDKDVPPIIYADGNRIGQVLLNLVGNAIKFTHYGEVVVYCSLDKEHEDGSISLKISVKDTGIGMSKEEMKGLFLPFSQVDGSTTRNFGGTGLGLSICLQLVKLMQGDIWVDSEVNQGSTFSFTVRVKNGDTVAAEPDGDPRCKVINDLLVQLHQPRILMVCQKRMKKMVEASLPWLSLDHMYTLEEATQCIIEKAKNNTAYDCIIIDAPSPDLLRQLISTIESTPSLKHTRILILIAPVVDNIPRTAISPKPSIDLLQHHFLFHPLITRISKPVRQVKLLKALVSALGSSKQKVEVNEPARPADTVEEKPMATFSTARQTQEVFSPEELALFKGQKILVAEDNSIAQKLIMKQLGKLGFIVEACNNGFECFDTWKARGPGYFSLAWIDHHMPGCDGIEATKKIRAYEKKMNYDKLLPIIALTADIQITAQENCLKAGMNDYVTKPLMQKDLVIILRKYCFASAV</sequence>
<dbReference type="Pfam" id="PF02518">
    <property type="entry name" value="HATPase_c"/>
    <property type="match status" value="1"/>
</dbReference>
<dbReference type="PANTHER" id="PTHR45339:SF5">
    <property type="entry name" value="HISTIDINE KINASE"/>
    <property type="match status" value="1"/>
</dbReference>
<dbReference type="SMART" id="SM00387">
    <property type="entry name" value="HATPase_c"/>
    <property type="match status" value="1"/>
</dbReference>
<feature type="domain" description="Protein kinase" evidence="11">
    <location>
        <begin position="14"/>
        <end position="355"/>
    </location>
</feature>
<keyword evidence="5" id="KW-0547">Nucleotide-binding</keyword>
<dbReference type="PANTHER" id="PTHR45339">
    <property type="entry name" value="HYBRID SIGNAL TRANSDUCTION HISTIDINE KINASE J"/>
    <property type="match status" value="1"/>
</dbReference>
<dbReference type="SUPFAM" id="SSF52172">
    <property type="entry name" value="CheY-like"/>
    <property type="match status" value="1"/>
</dbReference>
<dbReference type="SUPFAM" id="SSF55781">
    <property type="entry name" value="GAF domain-like"/>
    <property type="match status" value="1"/>
</dbReference>
<dbReference type="InterPro" id="IPR005467">
    <property type="entry name" value="His_kinase_dom"/>
</dbReference>
<dbReference type="InterPro" id="IPR003661">
    <property type="entry name" value="HisK_dim/P_dom"/>
</dbReference>
<dbReference type="OrthoDB" id="60033at2759"/>
<dbReference type="FunFam" id="1.10.287.130:FF:000002">
    <property type="entry name" value="Two-component osmosensing histidine kinase"/>
    <property type="match status" value="1"/>
</dbReference>
<accession>A0A367JK00</accession>
<dbReference type="PROSITE" id="PS50109">
    <property type="entry name" value="HIS_KIN"/>
    <property type="match status" value="1"/>
</dbReference>
<comment type="caution">
    <text evidence="14">The sequence shown here is derived from an EMBL/GenBank/DDBJ whole genome shotgun (WGS) entry which is preliminary data.</text>
</comment>
<evidence type="ECO:0000313" key="14">
    <source>
        <dbReference type="EMBL" id="RCH90199.1"/>
    </source>
</evidence>
<dbReference type="SUPFAM" id="SSF47384">
    <property type="entry name" value="Homodimeric domain of signal transducing histidine kinase"/>
    <property type="match status" value="1"/>
</dbReference>
<dbReference type="STRING" id="86630.A0A367JK00"/>
<dbReference type="GO" id="GO:0000155">
    <property type="term" value="F:phosphorelay sensor kinase activity"/>
    <property type="evidence" value="ECO:0007669"/>
    <property type="project" value="InterPro"/>
</dbReference>
<dbReference type="InterPro" id="IPR036097">
    <property type="entry name" value="HisK_dim/P_sf"/>
</dbReference>
<keyword evidence="7" id="KW-0067">ATP-binding</keyword>
<evidence type="ECO:0000259" key="11">
    <source>
        <dbReference type="PROSITE" id="PS50011"/>
    </source>
</evidence>
<feature type="domain" description="Histidine kinase" evidence="12">
    <location>
        <begin position="1676"/>
        <end position="1898"/>
    </location>
</feature>
<dbReference type="EC" id="2.7.13.3" evidence="2"/>
<organism evidence="14 15">
    <name type="scientific">Rhizopus azygosporus</name>
    <name type="common">Rhizopus microsporus var. azygosporus</name>
    <dbReference type="NCBI Taxonomy" id="86630"/>
    <lineage>
        <taxon>Eukaryota</taxon>
        <taxon>Fungi</taxon>
        <taxon>Fungi incertae sedis</taxon>
        <taxon>Mucoromycota</taxon>
        <taxon>Mucoromycotina</taxon>
        <taxon>Mucoromycetes</taxon>
        <taxon>Mucorales</taxon>
        <taxon>Mucorineae</taxon>
        <taxon>Rhizopodaceae</taxon>
        <taxon>Rhizopus</taxon>
    </lineage>
</organism>
<evidence type="ECO:0000256" key="1">
    <source>
        <dbReference type="ARBA" id="ARBA00000085"/>
    </source>
</evidence>
<feature type="domain" description="Response regulatory" evidence="13">
    <location>
        <begin position="2106"/>
        <end position="2229"/>
    </location>
</feature>
<dbReference type="SUPFAM" id="SSF55874">
    <property type="entry name" value="ATPase domain of HSP90 chaperone/DNA topoisomerase II/histidine kinase"/>
    <property type="match status" value="1"/>
</dbReference>
<dbReference type="Pfam" id="PF13191">
    <property type="entry name" value="AAA_16"/>
    <property type="match status" value="1"/>
</dbReference>
<evidence type="ECO:0000256" key="9">
    <source>
        <dbReference type="PROSITE-ProRule" id="PRU00169"/>
    </source>
</evidence>
<evidence type="ECO:0000256" key="4">
    <source>
        <dbReference type="ARBA" id="ARBA00022679"/>
    </source>
</evidence>
<keyword evidence="3 9" id="KW-0597">Phosphoprotein</keyword>
<evidence type="ECO:0000256" key="10">
    <source>
        <dbReference type="SAM" id="Coils"/>
    </source>
</evidence>
<dbReference type="Gene3D" id="3.30.450.40">
    <property type="match status" value="1"/>
</dbReference>
<protein>
    <recommendedName>
        <fullName evidence="2">histidine kinase</fullName>
        <ecNumber evidence="2">2.7.13.3</ecNumber>
    </recommendedName>
</protein>
<gene>
    <name evidence="14" type="ORF">CU097_003847</name>
</gene>
<dbReference type="Pfam" id="PF01590">
    <property type="entry name" value="GAF"/>
    <property type="match status" value="1"/>
</dbReference>
<evidence type="ECO:0000259" key="13">
    <source>
        <dbReference type="PROSITE" id="PS50110"/>
    </source>
</evidence>
<dbReference type="InterPro" id="IPR003018">
    <property type="entry name" value="GAF"/>
</dbReference>
<dbReference type="EMBL" id="PJQL01001160">
    <property type="protein sequence ID" value="RCH90199.1"/>
    <property type="molecule type" value="Genomic_DNA"/>
</dbReference>
<keyword evidence="10" id="KW-0175">Coiled coil</keyword>
<feature type="coiled-coil region" evidence="10">
    <location>
        <begin position="1636"/>
        <end position="1670"/>
    </location>
</feature>
<dbReference type="Pfam" id="PF00512">
    <property type="entry name" value="HisKA"/>
    <property type="match status" value="1"/>
</dbReference>
<dbReference type="SMART" id="SM00220">
    <property type="entry name" value="S_TKc"/>
    <property type="match status" value="1"/>
</dbReference>
<dbReference type="CDD" id="cd17546">
    <property type="entry name" value="REC_hyHK_CKI1_RcsC-like"/>
    <property type="match status" value="1"/>
</dbReference>
<keyword evidence="15" id="KW-1185">Reference proteome</keyword>
<dbReference type="InterPro" id="IPR027417">
    <property type="entry name" value="P-loop_NTPase"/>
</dbReference>
<evidence type="ECO:0000256" key="3">
    <source>
        <dbReference type="ARBA" id="ARBA00022553"/>
    </source>
</evidence>
<dbReference type="Gene3D" id="3.40.50.2300">
    <property type="match status" value="1"/>
</dbReference>
<comment type="catalytic activity">
    <reaction evidence="1">
        <text>ATP + protein L-histidine = ADP + protein N-phospho-L-histidine.</text>
        <dbReference type="EC" id="2.7.13.3"/>
    </reaction>
</comment>
<dbReference type="FunFam" id="3.30.565.10:FF:000010">
    <property type="entry name" value="Sensor histidine kinase RcsC"/>
    <property type="match status" value="1"/>
</dbReference>
<dbReference type="Pfam" id="PF00072">
    <property type="entry name" value="Response_reg"/>
    <property type="match status" value="1"/>
</dbReference>
<dbReference type="InterPro" id="IPR011009">
    <property type="entry name" value="Kinase-like_dom_sf"/>
</dbReference>
<dbReference type="Gene3D" id="1.10.287.130">
    <property type="match status" value="1"/>
</dbReference>
<dbReference type="CDD" id="cd00082">
    <property type="entry name" value="HisKA"/>
    <property type="match status" value="1"/>
</dbReference>
<evidence type="ECO:0000256" key="7">
    <source>
        <dbReference type="ARBA" id="ARBA00022840"/>
    </source>
</evidence>
<dbReference type="InterPro" id="IPR001789">
    <property type="entry name" value="Sig_transdc_resp-reg_receiver"/>
</dbReference>
<dbReference type="SMART" id="SM00448">
    <property type="entry name" value="REC"/>
    <property type="match status" value="1"/>
</dbReference>
<dbReference type="PROSITE" id="PS50110">
    <property type="entry name" value="RESPONSE_REGULATORY"/>
    <property type="match status" value="1"/>
</dbReference>
<dbReference type="SMART" id="SM00388">
    <property type="entry name" value="HisKA"/>
    <property type="match status" value="1"/>
</dbReference>
<proteinExistence type="predicted"/>
<dbReference type="Proteomes" id="UP000252139">
    <property type="component" value="Unassembled WGS sequence"/>
</dbReference>
<reference evidence="14 15" key="1">
    <citation type="journal article" date="2018" name="G3 (Bethesda)">
        <title>Phylogenetic and Phylogenomic Definition of Rhizopus Species.</title>
        <authorList>
            <person name="Gryganskyi A.P."/>
            <person name="Golan J."/>
            <person name="Dolatabadi S."/>
            <person name="Mondo S."/>
            <person name="Robb S."/>
            <person name="Idnurm A."/>
            <person name="Muszewska A."/>
            <person name="Steczkiewicz K."/>
            <person name="Masonjones S."/>
            <person name="Liao H.L."/>
            <person name="Gajdeczka M.T."/>
            <person name="Anike F."/>
            <person name="Vuek A."/>
            <person name="Anishchenko I.M."/>
            <person name="Voigt K."/>
            <person name="de Hoog G.S."/>
            <person name="Smith M.E."/>
            <person name="Heitman J."/>
            <person name="Vilgalys R."/>
            <person name="Stajich J.E."/>
        </authorList>
    </citation>
    <scope>NUCLEOTIDE SEQUENCE [LARGE SCALE GENOMIC DNA]</scope>
    <source>
        <strain evidence="14 15">CBS 357.93</strain>
    </source>
</reference>
<dbReference type="SMART" id="SM00065">
    <property type="entry name" value="GAF"/>
    <property type="match status" value="1"/>
</dbReference>
<keyword evidence="4" id="KW-0808">Transferase</keyword>
<dbReference type="Pfam" id="PF00069">
    <property type="entry name" value="Pkinase"/>
    <property type="match status" value="1"/>
</dbReference>
<name>A0A367JK00_RHIAZ</name>
<dbReference type="InterPro" id="IPR000719">
    <property type="entry name" value="Prot_kinase_dom"/>
</dbReference>
<dbReference type="GO" id="GO:0005524">
    <property type="term" value="F:ATP binding"/>
    <property type="evidence" value="ECO:0007669"/>
    <property type="project" value="UniProtKB-KW"/>
</dbReference>
<keyword evidence="6" id="KW-0418">Kinase</keyword>
<feature type="modified residue" description="4-aspartylphosphate" evidence="9">
    <location>
        <position position="2158"/>
    </location>
</feature>
<evidence type="ECO:0000256" key="2">
    <source>
        <dbReference type="ARBA" id="ARBA00012438"/>
    </source>
</evidence>
<dbReference type="Gene3D" id="3.40.50.300">
    <property type="entry name" value="P-loop containing nucleotide triphosphate hydrolases"/>
    <property type="match status" value="1"/>
</dbReference>
<dbReference type="SUPFAM" id="SSF52540">
    <property type="entry name" value="P-loop containing nucleoside triphosphate hydrolases"/>
    <property type="match status" value="1"/>
</dbReference>
<dbReference type="CDD" id="cd16922">
    <property type="entry name" value="HATPase_EvgS-ArcB-TorS-like"/>
    <property type="match status" value="1"/>
</dbReference>
<dbReference type="PRINTS" id="PR00344">
    <property type="entry name" value="BCTRLSENSOR"/>
</dbReference>
<evidence type="ECO:0000259" key="12">
    <source>
        <dbReference type="PROSITE" id="PS50109"/>
    </source>
</evidence>
<evidence type="ECO:0000256" key="8">
    <source>
        <dbReference type="ARBA" id="ARBA00023012"/>
    </source>
</evidence>
<dbReference type="Gene3D" id="1.10.510.10">
    <property type="entry name" value="Transferase(Phosphotransferase) domain 1"/>
    <property type="match status" value="1"/>
</dbReference>
<keyword evidence="8" id="KW-0902">Two-component regulatory system</keyword>
<dbReference type="InterPro" id="IPR036890">
    <property type="entry name" value="HATPase_C_sf"/>
</dbReference>
<dbReference type="InterPro" id="IPR029016">
    <property type="entry name" value="GAF-like_dom_sf"/>
</dbReference>
<dbReference type="SUPFAM" id="SSF56112">
    <property type="entry name" value="Protein kinase-like (PK-like)"/>
    <property type="match status" value="1"/>
</dbReference>
<dbReference type="InterPro" id="IPR003594">
    <property type="entry name" value="HATPase_dom"/>
</dbReference>
<evidence type="ECO:0000256" key="5">
    <source>
        <dbReference type="ARBA" id="ARBA00022741"/>
    </source>
</evidence>
<evidence type="ECO:0000313" key="15">
    <source>
        <dbReference type="Proteomes" id="UP000252139"/>
    </source>
</evidence>
<dbReference type="InterPro" id="IPR011006">
    <property type="entry name" value="CheY-like_superfamily"/>
</dbReference>
<dbReference type="PROSITE" id="PS50011">
    <property type="entry name" value="PROTEIN_KINASE_DOM"/>
    <property type="match status" value="1"/>
</dbReference>
<evidence type="ECO:0000256" key="6">
    <source>
        <dbReference type="ARBA" id="ARBA00022777"/>
    </source>
</evidence>
<dbReference type="InterPro" id="IPR004358">
    <property type="entry name" value="Sig_transdc_His_kin-like_C"/>
</dbReference>